<reference evidence="7 8" key="1">
    <citation type="submission" date="2021-01" db="EMBL/GenBank/DDBJ databases">
        <title>Cercospora kikuchii MAFF 305040 whole genome shotgun sequence.</title>
        <authorList>
            <person name="Kashiwa T."/>
            <person name="Suzuki T."/>
        </authorList>
    </citation>
    <scope>NUCLEOTIDE SEQUENCE [LARGE SCALE GENOMIC DNA]</scope>
    <source>
        <strain evidence="7 8">MAFF 305040</strain>
    </source>
</reference>
<keyword evidence="3" id="KW-0256">Endoplasmic reticulum</keyword>
<dbReference type="AlphaFoldDB" id="A0A9P3CBL5"/>
<dbReference type="GO" id="GO:0005789">
    <property type="term" value="C:endoplasmic reticulum membrane"/>
    <property type="evidence" value="ECO:0007669"/>
    <property type="project" value="UniProtKB-SubCell"/>
</dbReference>
<dbReference type="InterPro" id="IPR024512">
    <property type="entry name" value="Ser_palmitoyltrfase_ssu-like"/>
</dbReference>
<evidence type="ECO:0000256" key="4">
    <source>
        <dbReference type="ARBA" id="ARBA00022989"/>
    </source>
</evidence>
<evidence type="ECO:0000256" key="1">
    <source>
        <dbReference type="ARBA" id="ARBA00004477"/>
    </source>
</evidence>
<evidence type="ECO:0000256" key="3">
    <source>
        <dbReference type="ARBA" id="ARBA00022824"/>
    </source>
</evidence>
<dbReference type="Pfam" id="PF11779">
    <property type="entry name" value="SPT_ssu-like"/>
    <property type="match status" value="1"/>
</dbReference>
<name>A0A9P3CBL5_9PEZI</name>
<protein>
    <submittedName>
        <fullName evidence="7">Uncharacterized protein</fullName>
    </submittedName>
</protein>
<evidence type="ECO:0000313" key="7">
    <source>
        <dbReference type="EMBL" id="GIZ38556.1"/>
    </source>
</evidence>
<keyword evidence="8" id="KW-1185">Reference proteome</keyword>
<dbReference type="GeneID" id="68287547"/>
<evidence type="ECO:0000256" key="2">
    <source>
        <dbReference type="ARBA" id="ARBA00022692"/>
    </source>
</evidence>
<gene>
    <name evidence="7" type="ORF">CKM354_000197200</name>
</gene>
<comment type="subcellular location">
    <subcellularLocation>
        <location evidence="1">Endoplasmic reticulum membrane</location>
        <topology evidence="1">Multi-pass membrane protein</topology>
    </subcellularLocation>
</comment>
<evidence type="ECO:0000256" key="6">
    <source>
        <dbReference type="SAM" id="Phobius"/>
    </source>
</evidence>
<dbReference type="Proteomes" id="UP000825890">
    <property type="component" value="Unassembled WGS sequence"/>
</dbReference>
<evidence type="ECO:0000256" key="5">
    <source>
        <dbReference type="ARBA" id="ARBA00023136"/>
    </source>
</evidence>
<comment type="caution">
    <text evidence="7">The sequence shown here is derived from an EMBL/GenBank/DDBJ whole genome shotgun (WGS) entry which is preliminary data.</text>
</comment>
<dbReference type="RefSeq" id="XP_044653043.1">
    <property type="nucleotide sequence ID" value="XM_044797108.1"/>
</dbReference>
<dbReference type="EMBL" id="BOLY01000001">
    <property type="protein sequence ID" value="GIZ38556.1"/>
    <property type="molecule type" value="Genomic_DNA"/>
</dbReference>
<keyword evidence="5 6" id="KW-0472">Membrane</keyword>
<feature type="transmembrane region" description="Helical" evidence="6">
    <location>
        <begin position="48"/>
        <end position="69"/>
    </location>
</feature>
<dbReference type="OrthoDB" id="202672at2759"/>
<keyword evidence="2 6" id="KW-0812">Transmembrane</keyword>
<proteinExistence type="predicted"/>
<keyword evidence="4 6" id="KW-1133">Transmembrane helix</keyword>
<accession>A0A9P3CBL5</accession>
<sequence>MGTYTPATFPRRPKNSNVFTDTYYHWQLAYYRYEVHTGLYVMSSWEKIAFNLVMLSLLALCFAAVYYCLPRAAIKSLQRLAYYATGTNRMPSSPIQPGPDIAQRIIHASGEAVASLGNNGIAALNASMSLMP</sequence>
<organism evidence="7 8">
    <name type="scientific">Cercospora kikuchii</name>
    <dbReference type="NCBI Taxonomy" id="84275"/>
    <lineage>
        <taxon>Eukaryota</taxon>
        <taxon>Fungi</taxon>
        <taxon>Dikarya</taxon>
        <taxon>Ascomycota</taxon>
        <taxon>Pezizomycotina</taxon>
        <taxon>Dothideomycetes</taxon>
        <taxon>Dothideomycetidae</taxon>
        <taxon>Mycosphaerellales</taxon>
        <taxon>Mycosphaerellaceae</taxon>
        <taxon>Cercospora</taxon>
    </lineage>
</organism>
<evidence type="ECO:0000313" key="8">
    <source>
        <dbReference type="Proteomes" id="UP000825890"/>
    </source>
</evidence>